<evidence type="ECO:0000313" key="2">
    <source>
        <dbReference type="Proteomes" id="UP000324222"/>
    </source>
</evidence>
<comment type="caution">
    <text evidence="1">The sequence shown here is derived from an EMBL/GenBank/DDBJ whole genome shotgun (WGS) entry which is preliminary data.</text>
</comment>
<dbReference type="Proteomes" id="UP000324222">
    <property type="component" value="Unassembled WGS sequence"/>
</dbReference>
<gene>
    <name evidence="1" type="ORF">E2C01_096100</name>
</gene>
<name>A0A5B7K263_PORTR</name>
<proteinExistence type="predicted"/>
<dbReference type="EMBL" id="VSRR010123669">
    <property type="protein sequence ID" value="MPD00617.1"/>
    <property type="molecule type" value="Genomic_DNA"/>
</dbReference>
<evidence type="ECO:0000313" key="1">
    <source>
        <dbReference type="EMBL" id="MPD00617.1"/>
    </source>
</evidence>
<keyword evidence="2" id="KW-1185">Reference proteome</keyword>
<organism evidence="1 2">
    <name type="scientific">Portunus trituberculatus</name>
    <name type="common">Swimming crab</name>
    <name type="synonym">Neptunus trituberculatus</name>
    <dbReference type="NCBI Taxonomy" id="210409"/>
    <lineage>
        <taxon>Eukaryota</taxon>
        <taxon>Metazoa</taxon>
        <taxon>Ecdysozoa</taxon>
        <taxon>Arthropoda</taxon>
        <taxon>Crustacea</taxon>
        <taxon>Multicrustacea</taxon>
        <taxon>Malacostraca</taxon>
        <taxon>Eumalacostraca</taxon>
        <taxon>Eucarida</taxon>
        <taxon>Decapoda</taxon>
        <taxon>Pleocyemata</taxon>
        <taxon>Brachyura</taxon>
        <taxon>Eubrachyura</taxon>
        <taxon>Portunoidea</taxon>
        <taxon>Portunidae</taxon>
        <taxon>Portuninae</taxon>
        <taxon>Portunus</taxon>
    </lineage>
</organism>
<protein>
    <submittedName>
        <fullName evidence="1">Uncharacterized protein</fullName>
    </submittedName>
</protein>
<accession>A0A5B7K263</accession>
<reference evidence="1 2" key="1">
    <citation type="submission" date="2019-05" db="EMBL/GenBank/DDBJ databases">
        <title>Another draft genome of Portunus trituberculatus and its Hox gene families provides insights of decapod evolution.</title>
        <authorList>
            <person name="Jeong J.-H."/>
            <person name="Song I."/>
            <person name="Kim S."/>
            <person name="Choi T."/>
            <person name="Kim D."/>
            <person name="Ryu S."/>
            <person name="Kim W."/>
        </authorList>
    </citation>
    <scope>NUCLEOTIDE SEQUENCE [LARGE SCALE GENOMIC DNA]</scope>
    <source>
        <tissue evidence="1">Muscle</tissue>
    </source>
</reference>
<dbReference type="AlphaFoldDB" id="A0A5B7K263"/>
<sequence length="82" mass="9264">MLYPILSPTNTEHCETRERTERRSAALVTVKGVGTMVSDGCLWLGFVHLVQRDVMSRICCECETPVPPFRHLQAKPHLITTV</sequence>